<proteinExistence type="predicted"/>
<keyword evidence="4 6" id="KW-1133">Transmembrane helix</keyword>
<dbReference type="GO" id="GO:0005886">
    <property type="term" value="C:plasma membrane"/>
    <property type="evidence" value="ECO:0007669"/>
    <property type="project" value="UniProtKB-SubCell"/>
</dbReference>
<dbReference type="InterPro" id="IPR050833">
    <property type="entry name" value="Poly_Biosynth_Transport"/>
</dbReference>
<evidence type="ECO:0000256" key="1">
    <source>
        <dbReference type="ARBA" id="ARBA00004651"/>
    </source>
</evidence>
<feature type="transmembrane region" description="Helical" evidence="6">
    <location>
        <begin position="291"/>
        <end position="311"/>
    </location>
</feature>
<feature type="transmembrane region" description="Helical" evidence="6">
    <location>
        <begin position="115"/>
        <end position="132"/>
    </location>
</feature>
<feature type="transmembrane region" description="Helical" evidence="6">
    <location>
        <begin position="12"/>
        <end position="35"/>
    </location>
</feature>
<dbReference type="PANTHER" id="PTHR30250:SF11">
    <property type="entry name" value="O-ANTIGEN TRANSPORTER-RELATED"/>
    <property type="match status" value="1"/>
</dbReference>
<evidence type="ECO:0000256" key="3">
    <source>
        <dbReference type="ARBA" id="ARBA00022692"/>
    </source>
</evidence>
<accession>A0A078R808</accession>
<feature type="transmembrane region" description="Helical" evidence="6">
    <location>
        <begin position="47"/>
        <end position="69"/>
    </location>
</feature>
<dbReference type="InterPro" id="IPR002797">
    <property type="entry name" value="Polysacc_synth"/>
</dbReference>
<feature type="transmembrane region" description="Helical" evidence="6">
    <location>
        <begin position="170"/>
        <end position="190"/>
    </location>
</feature>
<keyword evidence="5 6" id="KW-0472">Membrane</keyword>
<evidence type="ECO:0000256" key="6">
    <source>
        <dbReference type="SAM" id="Phobius"/>
    </source>
</evidence>
<keyword evidence="3 6" id="KW-0812">Transmembrane</keyword>
<name>A0A078R808_PHOVU</name>
<evidence type="ECO:0000256" key="5">
    <source>
        <dbReference type="ARBA" id="ARBA00023136"/>
    </source>
</evidence>
<dbReference type="Pfam" id="PF01943">
    <property type="entry name" value="Polysacc_synt"/>
    <property type="match status" value="1"/>
</dbReference>
<feature type="transmembrane region" description="Helical" evidence="6">
    <location>
        <begin position="323"/>
        <end position="342"/>
    </location>
</feature>
<evidence type="ECO:0000256" key="2">
    <source>
        <dbReference type="ARBA" id="ARBA00022475"/>
    </source>
</evidence>
<evidence type="ECO:0000313" key="7">
    <source>
        <dbReference type="EMBL" id="KDS30741.1"/>
    </source>
</evidence>
<comment type="caution">
    <text evidence="7">The sequence shown here is derived from an EMBL/GenBank/DDBJ whole genome shotgun (WGS) entry which is preliminary data.</text>
</comment>
<dbReference type="PANTHER" id="PTHR30250">
    <property type="entry name" value="PST FAMILY PREDICTED COLANIC ACID TRANSPORTER"/>
    <property type="match status" value="1"/>
</dbReference>
<dbReference type="Proteomes" id="UP000028134">
    <property type="component" value="Unassembled WGS sequence"/>
</dbReference>
<dbReference type="PATRIC" id="fig|1339350.3.peg.2331"/>
<sequence>MGRSDKLVKNISFIVIGNIGSKLMGFFMLPFYTNWLSPADYGTTDLLIVYANLLLNVVACDMSDAIYIYPVGATKQKVCNYYSTGFIFQFLCSIICMFVFWGISYLPMKNVFIDNIWFIYGILISNIFQKYTQDFCRGINQMSVFSFTGIVQTITTAFLSFLLIPTQGVYGFVLATIGANIVTALFTFFYSNSYKYLSVNDWDKEALTEMLRFSIPLIPTSILWWLISGLNRPLLEDYVGLFALGLMAVAGKLPGIMNLIFNFFQQAWIVTVVEEYKKLDFAIYYNKMFQMIMFVQILVYFIILISAKLFINLMTAKEFHEAWVYIPLLTISVIFSNASAFLGTIFSAVRQSKYTFYSVVVGGVAAVVFNFLLIPKCGLWGACVAICLSHLLTALSRVYYSRKFVKFTSSWYMVKQLLILMLAYVVILILNDWKLVFAYTACLLLYLYLNKQNMLNMSAFILNQISKRRKR</sequence>
<reference evidence="7 8" key="1">
    <citation type="submission" date="2014-04" db="EMBL/GenBank/DDBJ databases">
        <authorList>
            <person name="Sears C."/>
            <person name="Carroll K."/>
            <person name="Sack B.R."/>
            <person name="Qadri F."/>
            <person name="Myers L.L."/>
            <person name="Chung G.-T."/>
            <person name="Escheverria P."/>
            <person name="Fraser C.M."/>
            <person name="Sadzewicz L."/>
            <person name="Shefchek K.A."/>
            <person name="Tallon L."/>
            <person name="Das S.P."/>
            <person name="Daugherty S."/>
            <person name="Mongodin E.F."/>
        </authorList>
    </citation>
    <scope>NUCLEOTIDE SEQUENCE [LARGE SCALE GENOMIC DNA]</scope>
    <source>
        <strain evidence="8">3775 SL(B) 10 (iv)</strain>
    </source>
</reference>
<feature type="transmembrane region" description="Helical" evidence="6">
    <location>
        <begin position="412"/>
        <end position="430"/>
    </location>
</feature>
<evidence type="ECO:0000256" key="4">
    <source>
        <dbReference type="ARBA" id="ARBA00022989"/>
    </source>
</evidence>
<protein>
    <submittedName>
        <fullName evidence="7">Polysaccharide biosynthesis family protein</fullName>
    </submittedName>
</protein>
<feature type="transmembrane region" description="Helical" evidence="6">
    <location>
        <begin position="354"/>
        <end position="373"/>
    </location>
</feature>
<feature type="transmembrane region" description="Helical" evidence="6">
    <location>
        <begin position="144"/>
        <end position="164"/>
    </location>
</feature>
<feature type="transmembrane region" description="Helical" evidence="6">
    <location>
        <begin position="436"/>
        <end position="462"/>
    </location>
</feature>
<comment type="subcellular location">
    <subcellularLocation>
        <location evidence="1">Cell membrane</location>
        <topology evidence="1">Multi-pass membrane protein</topology>
    </subcellularLocation>
</comment>
<dbReference type="RefSeq" id="WP_005843182.1">
    <property type="nucleotide sequence ID" value="NZ_JNHI01000013.1"/>
</dbReference>
<feature type="transmembrane region" description="Helical" evidence="6">
    <location>
        <begin position="379"/>
        <end position="400"/>
    </location>
</feature>
<keyword evidence="2" id="KW-1003">Cell membrane</keyword>
<dbReference type="AlphaFoldDB" id="A0A078R808"/>
<evidence type="ECO:0000313" key="8">
    <source>
        <dbReference type="Proteomes" id="UP000028134"/>
    </source>
</evidence>
<gene>
    <name evidence="7" type="ORF">M097_2437</name>
</gene>
<feature type="transmembrane region" description="Helical" evidence="6">
    <location>
        <begin position="81"/>
        <end position="103"/>
    </location>
</feature>
<organism evidence="7 8">
    <name type="scientific">Phocaeicola vulgatus str. 3775 SL</name>
    <name type="common">B</name>
    <name type="synonym">iv</name>
    <dbReference type="NCBI Taxonomy" id="1339350"/>
    <lineage>
        <taxon>Bacteria</taxon>
        <taxon>Pseudomonadati</taxon>
        <taxon>Bacteroidota</taxon>
        <taxon>Bacteroidia</taxon>
        <taxon>Bacteroidales</taxon>
        <taxon>Bacteroidaceae</taxon>
        <taxon>Phocaeicola</taxon>
    </lineage>
</organism>
<feature type="transmembrane region" description="Helical" evidence="6">
    <location>
        <begin position="210"/>
        <end position="227"/>
    </location>
</feature>
<dbReference type="EMBL" id="JNHI01000013">
    <property type="protein sequence ID" value="KDS30741.1"/>
    <property type="molecule type" value="Genomic_DNA"/>
</dbReference>
<feature type="transmembrane region" description="Helical" evidence="6">
    <location>
        <begin position="239"/>
        <end position="261"/>
    </location>
</feature>